<evidence type="ECO:0000256" key="1">
    <source>
        <dbReference type="SAM" id="SignalP"/>
    </source>
</evidence>
<dbReference type="EMBL" id="JPIN01000001">
    <property type="protein sequence ID" value="KFZ29838.1"/>
    <property type="molecule type" value="Genomic_DNA"/>
</dbReference>
<organism evidence="2 3">
    <name type="scientific">Pseudidiomarina atlantica</name>
    <dbReference type="NCBI Taxonomy" id="1517416"/>
    <lineage>
        <taxon>Bacteria</taxon>
        <taxon>Pseudomonadati</taxon>
        <taxon>Pseudomonadota</taxon>
        <taxon>Gammaproteobacteria</taxon>
        <taxon>Alteromonadales</taxon>
        <taxon>Idiomarinaceae</taxon>
        <taxon>Pseudidiomarina</taxon>
    </lineage>
</organism>
<gene>
    <name evidence="2" type="ORF">IDAT_01725</name>
</gene>
<dbReference type="OrthoDB" id="178023at2"/>
<dbReference type="CDD" id="cd16329">
    <property type="entry name" value="LolA_like"/>
    <property type="match status" value="1"/>
</dbReference>
<evidence type="ECO:0000313" key="2">
    <source>
        <dbReference type="EMBL" id="KFZ29838.1"/>
    </source>
</evidence>
<name>A0A094L599_9GAMM</name>
<keyword evidence="3" id="KW-1185">Reference proteome</keyword>
<sequence length="451" mass="51189">MNKMMLKAGVFALSVISASVMAKVTPEEAARLGQDLTPVGAEMAGNADGSIPAWDGGYSVTADGEIPARPADPFADDQVLFTITHDNLDEHKDMLSAGQIAMFDKYPEYKMHIYPTRRSAAYPQAVYDVIKENALNAELVAGGNGLENFKMHVPFPIPENGLEVIWNHITRYRGGAVERLVNQFPVLEDGNFVPVLLRESLVFPEYMASGREAADDNILFYFLQEVLAPARQTGTVLLVHETINQVKEGRRAWLYNAGQRRVRRAPNVAYDGPGTASDGLRTSDGLDMFNGAPNKYNWELVGKREMYIPYNNYKLMDPELSYDDIINPGHMDQDLVRYEKHRVWEVKATLKDGERHIYQTRHMFIDEDTWTASVIDHYDNRGELWRVAEAYNTQFYYHDTPWMAAEALYDLNSGRFIVLGLANEESEYMNFDIEPERSDFSTSALRRMGIR</sequence>
<dbReference type="RefSeq" id="WP_034729669.1">
    <property type="nucleotide sequence ID" value="NZ_JPIN01000001.1"/>
</dbReference>
<feature type="chain" id="PRO_5001900812" description="Outer membrane lipoprotein-sorting protein" evidence="1">
    <location>
        <begin position="23"/>
        <end position="451"/>
    </location>
</feature>
<dbReference type="eggNOG" id="ENOG502Z7HQ">
    <property type="taxonomic scope" value="Bacteria"/>
</dbReference>
<reference evidence="2 3" key="1">
    <citation type="submission" date="2014-06" db="EMBL/GenBank/DDBJ databases">
        <title>Draft genome sequence of Idiomarina sp. MCCC 1A10513.</title>
        <authorList>
            <person name="Du J."/>
            <person name="Lai Q."/>
            <person name="Shao Z."/>
        </authorList>
    </citation>
    <scope>NUCLEOTIDE SEQUENCE [LARGE SCALE GENOMIC DNA]</scope>
    <source>
        <strain evidence="2 3">MCCC 1A10513</strain>
    </source>
</reference>
<dbReference type="Proteomes" id="UP000053718">
    <property type="component" value="Unassembled WGS sequence"/>
</dbReference>
<dbReference type="InterPro" id="IPR010752">
    <property type="entry name" value="DUF1329"/>
</dbReference>
<keyword evidence="1" id="KW-0732">Signal</keyword>
<evidence type="ECO:0000313" key="3">
    <source>
        <dbReference type="Proteomes" id="UP000053718"/>
    </source>
</evidence>
<dbReference type="Gene3D" id="2.50.20.10">
    <property type="entry name" value="Lipoprotein localisation LolA/LolB/LppX"/>
    <property type="match status" value="1"/>
</dbReference>
<protein>
    <recommendedName>
        <fullName evidence="4">Outer membrane lipoprotein-sorting protein</fullName>
    </recommendedName>
</protein>
<dbReference type="AlphaFoldDB" id="A0A094L599"/>
<feature type="signal peptide" evidence="1">
    <location>
        <begin position="1"/>
        <end position="22"/>
    </location>
</feature>
<dbReference type="STRING" id="1517416.IDAT_01725"/>
<evidence type="ECO:0008006" key="4">
    <source>
        <dbReference type="Google" id="ProtNLM"/>
    </source>
</evidence>
<proteinExistence type="predicted"/>
<accession>A0A094L599</accession>
<dbReference type="Pfam" id="PF07044">
    <property type="entry name" value="DUF1329"/>
    <property type="match status" value="1"/>
</dbReference>
<comment type="caution">
    <text evidence="2">The sequence shown here is derived from an EMBL/GenBank/DDBJ whole genome shotgun (WGS) entry which is preliminary data.</text>
</comment>